<name>A0ABD2L1H0_9BILA</name>
<evidence type="ECO:0000256" key="1">
    <source>
        <dbReference type="SAM" id="MobiDB-lite"/>
    </source>
</evidence>
<protein>
    <submittedName>
        <fullName evidence="2">Uncharacterized protein</fullName>
    </submittedName>
</protein>
<evidence type="ECO:0000313" key="2">
    <source>
        <dbReference type="EMBL" id="KAL3109021.1"/>
    </source>
</evidence>
<gene>
    <name evidence="2" type="ORF">niasHT_012583</name>
</gene>
<accession>A0ABD2L1H0</accession>
<evidence type="ECO:0000313" key="3">
    <source>
        <dbReference type="Proteomes" id="UP001620626"/>
    </source>
</evidence>
<organism evidence="2 3">
    <name type="scientific">Heterodera trifolii</name>
    <dbReference type="NCBI Taxonomy" id="157864"/>
    <lineage>
        <taxon>Eukaryota</taxon>
        <taxon>Metazoa</taxon>
        <taxon>Ecdysozoa</taxon>
        <taxon>Nematoda</taxon>
        <taxon>Chromadorea</taxon>
        <taxon>Rhabditida</taxon>
        <taxon>Tylenchina</taxon>
        <taxon>Tylenchomorpha</taxon>
        <taxon>Tylenchoidea</taxon>
        <taxon>Heteroderidae</taxon>
        <taxon>Heteroderinae</taxon>
        <taxon>Heterodera</taxon>
    </lineage>
</organism>
<sequence length="199" mass="20898">MAQTERAAYKKGGGGGTFAPTPTHSFIHSLFVCVDIGRSPRGAAATDDVRIGQTAAEEEEAVSSSPQCGQKFVKKGRRGRASRSGGKEGDSSANDVIHWTASALGAAIDGPAGTLRTLLAAATLGTHKLAKKKCCAAPAVGTLAERREGEEKHQQKNDGETGGIVPIHFHSFAYARGTKTAVEEQHTHIIKLAHELTFV</sequence>
<reference evidence="2 3" key="1">
    <citation type="submission" date="2024-10" db="EMBL/GenBank/DDBJ databases">
        <authorList>
            <person name="Kim D."/>
        </authorList>
    </citation>
    <scope>NUCLEOTIDE SEQUENCE [LARGE SCALE GENOMIC DNA]</scope>
    <source>
        <strain evidence="2">BH-2024</strain>
    </source>
</reference>
<keyword evidence="3" id="KW-1185">Reference proteome</keyword>
<proteinExistence type="predicted"/>
<dbReference type="Proteomes" id="UP001620626">
    <property type="component" value="Unassembled WGS sequence"/>
</dbReference>
<feature type="region of interest" description="Disordered" evidence="1">
    <location>
        <begin position="55"/>
        <end position="93"/>
    </location>
</feature>
<dbReference type="AlphaFoldDB" id="A0ABD2L1H0"/>
<dbReference type="EMBL" id="JBICBT010000578">
    <property type="protein sequence ID" value="KAL3109021.1"/>
    <property type="molecule type" value="Genomic_DNA"/>
</dbReference>
<comment type="caution">
    <text evidence="2">The sequence shown here is derived from an EMBL/GenBank/DDBJ whole genome shotgun (WGS) entry which is preliminary data.</text>
</comment>
<feature type="compositionally biased region" description="Basic residues" evidence="1">
    <location>
        <begin position="72"/>
        <end position="81"/>
    </location>
</feature>